<dbReference type="InterPro" id="IPR040807">
    <property type="entry name" value="DUF5522"/>
</dbReference>
<dbReference type="EMBL" id="JALJOR010000010">
    <property type="protein sequence ID" value="KAK9810117.1"/>
    <property type="molecule type" value="Genomic_DNA"/>
</dbReference>
<dbReference type="InterPro" id="IPR051030">
    <property type="entry name" value="Vitamin_B12-ABC_binding"/>
</dbReference>
<keyword evidence="4" id="KW-1185">Reference proteome</keyword>
<dbReference type="Proteomes" id="UP001489004">
    <property type="component" value="Unassembled WGS sequence"/>
</dbReference>
<dbReference type="PANTHER" id="PTHR42860">
    <property type="entry name" value="VITAMIN B12-BINDING PROTEIN"/>
    <property type="match status" value="1"/>
</dbReference>
<evidence type="ECO:0000313" key="3">
    <source>
        <dbReference type="EMBL" id="KAK9810117.1"/>
    </source>
</evidence>
<proteinExistence type="predicted"/>
<accession>A0AAW1PQ46</accession>
<comment type="caution">
    <text evidence="3">The sequence shown here is derived from an EMBL/GenBank/DDBJ whole genome shotgun (WGS) entry which is preliminary data.</text>
</comment>
<evidence type="ECO:0000313" key="4">
    <source>
        <dbReference type="Proteomes" id="UP001489004"/>
    </source>
</evidence>
<organism evidence="3 4">
    <name type="scientific">[Myrmecia] bisecta</name>
    <dbReference type="NCBI Taxonomy" id="41462"/>
    <lineage>
        <taxon>Eukaryota</taxon>
        <taxon>Viridiplantae</taxon>
        <taxon>Chlorophyta</taxon>
        <taxon>core chlorophytes</taxon>
        <taxon>Trebouxiophyceae</taxon>
        <taxon>Trebouxiales</taxon>
        <taxon>Trebouxiaceae</taxon>
        <taxon>Myrmecia</taxon>
    </lineage>
</organism>
<feature type="compositionally biased region" description="Polar residues" evidence="1">
    <location>
        <begin position="241"/>
        <end position="251"/>
    </location>
</feature>
<dbReference type="InterPro" id="IPR002491">
    <property type="entry name" value="ABC_transptr_periplasmic_BD"/>
</dbReference>
<name>A0AAW1PQ46_9CHLO</name>
<feature type="domain" description="Fe/B12 periplasmic-binding" evidence="2">
    <location>
        <begin position="1"/>
        <end position="179"/>
    </location>
</feature>
<reference evidence="3 4" key="1">
    <citation type="journal article" date="2024" name="Nat. Commun.">
        <title>Phylogenomics reveals the evolutionary origins of lichenization in chlorophyte algae.</title>
        <authorList>
            <person name="Puginier C."/>
            <person name="Libourel C."/>
            <person name="Otte J."/>
            <person name="Skaloud P."/>
            <person name="Haon M."/>
            <person name="Grisel S."/>
            <person name="Petersen M."/>
            <person name="Berrin J.G."/>
            <person name="Delaux P.M."/>
            <person name="Dal Grande F."/>
            <person name="Keller J."/>
        </authorList>
    </citation>
    <scope>NUCLEOTIDE SEQUENCE [LARGE SCALE GENOMIC DNA]</scope>
    <source>
        <strain evidence="3 4">SAG 2043</strain>
    </source>
</reference>
<dbReference type="Pfam" id="PF17653">
    <property type="entry name" value="DUF5522"/>
    <property type="match status" value="1"/>
</dbReference>
<evidence type="ECO:0000256" key="1">
    <source>
        <dbReference type="SAM" id="MobiDB-lite"/>
    </source>
</evidence>
<dbReference type="PROSITE" id="PS50983">
    <property type="entry name" value="FE_B12_PBP"/>
    <property type="match status" value="1"/>
</dbReference>
<evidence type="ECO:0000259" key="2">
    <source>
        <dbReference type="PROSITE" id="PS50983"/>
    </source>
</evidence>
<gene>
    <name evidence="3" type="ORF">WJX72_005060</name>
</gene>
<dbReference type="SUPFAM" id="SSF53807">
    <property type="entry name" value="Helical backbone' metal receptor"/>
    <property type="match status" value="1"/>
</dbReference>
<dbReference type="PANTHER" id="PTHR42860:SF1">
    <property type="entry name" value="VITAMIN B12-BINDING PROTEIN"/>
    <property type="match status" value="1"/>
</dbReference>
<dbReference type="Gene3D" id="3.40.50.1980">
    <property type="entry name" value="Nitrogenase molybdenum iron protein domain"/>
    <property type="match status" value="1"/>
</dbReference>
<dbReference type="AlphaFoldDB" id="A0AAW1PQ46"/>
<protein>
    <recommendedName>
        <fullName evidence="2">Fe/B12 periplasmic-binding domain-containing protein</fullName>
    </recommendedName>
</protein>
<sequence>MKLEDVLQDILNVGKAVHMEQAAKEVVAGLQARIDRVVAFAVERAAAWPAPPKVAFLEWLDPVFPGGHWTPQLIEMAGGAHPLNPTRGPGKGAPPSFAMPHDAVIEADCDWIILCPCGLDMDTCSREALAVTTQAWWQELRAVKDGKVVMVDGHQMFNRPGPRLVDALEWLVGLLHAAPELMPRDFPWKWWQPAPALEPPAAPVSAEADRNQQQMPGFAPASAIGMPETGTSSSHCHVNGTANGAGLSSGSVEHGVDDDNGSDMLGTVPGLAPEIEEAHRASMEAGISTYIDPTTGYSVFTEDYLRRKGPCCGNMCRHCPYAHYKVEPWRGQRKNRILVPTLLQAGKKGVTDTVKLVVWLGDVQSHITHQLLCSATAVQSPEILRPLQSLEPVLVVATHRRSGGVWGRPGATLSRIMDQGRRLYRHMIVVPFDRTPDPSSAGDVRAAVQAACELLGGKVKHVCLPPTLHKQDVQMHQPCSWPLAGVNDSAVKQQWEKDTFQGHVKATVTGQPGKPKDTECTLEMRDFDKVLQESSELWTTLVEYKTI</sequence>
<feature type="region of interest" description="Disordered" evidence="1">
    <location>
        <begin position="241"/>
        <end position="269"/>
    </location>
</feature>